<evidence type="ECO:0000313" key="2">
    <source>
        <dbReference type="Proteomes" id="UP001553843"/>
    </source>
</evidence>
<dbReference type="EMBL" id="JBEYRS010000004">
    <property type="protein sequence ID" value="MEW2362831.1"/>
    <property type="molecule type" value="Genomic_DNA"/>
</dbReference>
<reference evidence="1 2" key="1">
    <citation type="submission" date="2024-06" db="EMBL/GenBank/DDBJ databases">
        <title>The Natural Products Discovery Center: Release of the First 8490 Sequenced Strains for Exploring Actinobacteria Biosynthetic Diversity.</title>
        <authorList>
            <person name="Kalkreuter E."/>
            <person name="Kautsar S.A."/>
            <person name="Yang D."/>
            <person name="Bader C.D."/>
            <person name="Teijaro C.N."/>
            <person name="Fluegel L."/>
            <person name="Davis C.M."/>
            <person name="Simpson J.R."/>
            <person name="Lauterbach L."/>
            <person name="Steele A.D."/>
            <person name="Gui C."/>
            <person name="Meng S."/>
            <person name="Li G."/>
            <person name="Viehrig K."/>
            <person name="Ye F."/>
            <person name="Su P."/>
            <person name="Kiefer A.F."/>
            <person name="Nichols A."/>
            <person name="Cepeda A.J."/>
            <person name="Yan W."/>
            <person name="Fan B."/>
            <person name="Jiang Y."/>
            <person name="Adhikari A."/>
            <person name="Zheng C.-J."/>
            <person name="Schuster L."/>
            <person name="Cowan T.M."/>
            <person name="Smanski M.J."/>
            <person name="Chevrette M.G."/>
            <person name="De Carvalho L.P.S."/>
            <person name="Shen B."/>
        </authorList>
    </citation>
    <scope>NUCLEOTIDE SEQUENCE [LARGE SCALE GENOMIC DNA]</scope>
    <source>
        <strain evidence="1 2">NPDC047833</strain>
    </source>
</reference>
<organism evidence="1 2">
    <name type="scientific">Streptomyces huasconensis</name>
    <dbReference type="NCBI Taxonomy" id="1854574"/>
    <lineage>
        <taxon>Bacteria</taxon>
        <taxon>Bacillati</taxon>
        <taxon>Actinomycetota</taxon>
        <taxon>Actinomycetes</taxon>
        <taxon>Kitasatosporales</taxon>
        <taxon>Streptomycetaceae</taxon>
        <taxon>Streptomyces</taxon>
    </lineage>
</organism>
<evidence type="ECO:0000313" key="1">
    <source>
        <dbReference type="EMBL" id="MEW2362831.1"/>
    </source>
</evidence>
<dbReference type="RefSeq" id="WP_359777931.1">
    <property type="nucleotide sequence ID" value="NZ_JBEYRR010000004.1"/>
</dbReference>
<name>A0ABV3LTQ5_9ACTN</name>
<protein>
    <submittedName>
        <fullName evidence="1">Uncharacterized protein</fullName>
    </submittedName>
</protein>
<comment type="caution">
    <text evidence="1">The sequence shown here is derived from an EMBL/GenBank/DDBJ whole genome shotgun (WGS) entry which is preliminary data.</text>
</comment>
<proteinExistence type="predicted"/>
<accession>A0ABV3LTQ5</accession>
<dbReference type="Proteomes" id="UP001553843">
    <property type="component" value="Unassembled WGS sequence"/>
</dbReference>
<sequence length="49" mass="5586">MDASSTVSPTPIYDALVQQWHAQRREIPRPPLTCPGLLRVDPQDLFRRG</sequence>
<keyword evidence="2" id="KW-1185">Reference proteome</keyword>
<gene>
    <name evidence="1" type="ORF">AB0887_12855</name>
</gene>